<feature type="region of interest" description="Disordered" evidence="5">
    <location>
        <begin position="551"/>
        <end position="576"/>
    </location>
</feature>
<evidence type="ECO:0000256" key="2">
    <source>
        <dbReference type="ARBA" id="ARBA00022692"/>
    </source>
</evidence>
<feature type="transmembrane region" description="Helical" evidence="6">
    <location>
        <begin position="210"/>
        <end position="226"/>
    </location>
</feature>
<keyword evidence="3 6" id="KW-1133">Transmembrane helix</keyword>
<dbReference type="InterPro" id="IPR011701">
    <property type="entry name" value="MFS"/>
</dbReference>
<dbReference type="PANTHER" id="PTHR23501">
    <property type="entry name" value="MAJOR FACILITATOR SUPERFAMILY"/>
    <property type="match status" value="1"/>
</dbReference>
<sequence length="576" mass="61870">MINTPPACAGQARFVAPLAPPTQAPVPTHQGPALQPAQAANAPFTGRLAVGLCGVLLAVLLAGFNEHVTEGGLADLSGALSLGHDDATWLTALFEAFNIAAMAFAPWFAVTFSIRWLALAMLALAAASALWLPFCPNLPTLWLTRCIQGLACGSLPPLLMTVALRYLPPNIKIYGLGAYALTSTFGPNLGLPLVGYLFEGAGWHWLSWDIVPLCAAAMGAIAWGLPQDPLKLERFRQFDWLGLITGLPAICFLVIGLFEGDRLDWFRNPAITHLILAGLVLFAAFLINEWHHPVPFFRIQLLKSRNVSDALLTLTGVLVLDVATLQVPETFLEAVHHLRPIQIAPLALGLALPQLGTLVLVAAFCNLRWVDCRHVLLAGLGLQGLSYFLASWIDFDWMGGDFGPMMALQALSQPMIVIPILMLATLSLQPTDGPFISGMFNMTKGFAAAVATALLGALLRRREQYHSTMLLDHHGAVRFQLNGLADGAPGLILSRQLQPHLQARQATALFHGTVHTQATILACADILTIMVGLCGALFALNLILPQRVYPPGSAQPKPPPAQSFPAQPLPAQRRGT</sequence>
<dbReference type="AlphaFoldDB" id="A0A4Y6UC35"/>
<name>A0A4Y6UC35_9PROT</name>
<evidence type="ECO:0000256" key="6">
    <source>
        <dbReference type="SAM" id="Phobius"/>
    </source>
</evidence>
<dbReference type="InterPro" id="IPR036259">
    <property type="entry name" value="MFS_trans_sf"/>
</dbReference>
<proteinExistence type="predicted"/>
<dbReference type="PANTHER" id="PTHR23501:SF51">
    <property type="entry name" value="MULTIDRUG RESISTANCE PROTEIN B"/>
    <property type="match status" value="1"/>
</dbReference>
<dbReference type="Pfam" id="PF07690">
    <property type="entry name" value="MFS_1"/>
    <property type="match status" value="1"/>
</dbReference>
<feature type="transmembrane region" description="Helical" evidence="6">
    <location>
        <begin position="270"/>
        <end position="287"/>
    </location>
</feature>
<feature type="transmembrane region" description="Helical" evidence="6">
    <location>
        <begin position="176"/>
        <end position="198"/>
    </location>
</feature>
<dbReference type="OrthoDB" id="9812221at2"/>
<feature type="transmembrane region" description="Helical" evidence="6">
    <location>
        <begin position="238"/>
        <end position="258"/>
    </location>
</feature>
<feature type="transmembrane region" description="Helical" evidence="6">
    <location>
        <begin position="405"/>
        <end position="426"/>
    </location>
</feature>
<accession>A0A4Y6UC35</accession>
<evidence type="ECO:0000256" key="1">
    <source>
        <dbReference type="ARBA" id="ARBA00004141"/>
    </source>
</evidence>
<feature type="transmembrane region" description="Helical" evidence="6">
    <location>
        <begin position="48"/>
        <end position="68"/>
    </location>
</feature>
<organism evidence="7 8">
    <name type="scientific">Formicincola oecophyllae</name>
    <dbReference type="NCBI Taxonomy" id="2558361"/>
    <lineage>
        <taxon>Bacteria</taxon>
        <taxon>Pseudomonadati</taxon>
        <taxon>Pseudomonadota</taxon>
        <taxon>Alphaproteobacteria</taxon>
        <taxon>Acetobacterales</taxon>
        <taxon>Acetobacteraceae</taxon>
        <taxon>Formicincola</taxon>
    </lineage>
</organism>
<feature type="transmembrane region" description="Helical" evidence="6">
    <location>
        <begin position="438"/>
        <end position="459"/>
    </location>
</feature>
<evidence type="ECO:0000256" key="4">
    <source>
        <dbReference type="ARBA" id="ARBA00023136"/>
    </source>
</evidence>
<dbReference type="EMBL" id="CP038231">
    <property type="protein sequence ID" value="QDH14017.1"/>
    <property type="molecule type" value="Genomic_DNA"/>
</dbReference>
<gene>
    <name evidence="7" type="ORF">E3E12_07305</name>
</gene>
<reference evidence="7 8" key="1">
    <citation type="submission" date="2019-03" db="EMBL/GenBank/DDBJ databases">
        <title>The complete genome sequence of Swingsia_sp. F3b2 LMG30590(T).</title>
        <authorList>
            <person name="Chua K.-O."/>
            <person name="Chan K.-G."/>
            <person name="See-Too W.-S."/>
        </authorList>
    </citation>
    <scope>NUCLEOTIDE SEQUENCE [LARGE SCALE GENOMIC DNA]</scope>
    <source>
        <strain evidence="7 8">F3b2</strain>
    </source>
</reference>
<protein>
    <submittedName>
        <fullName evidence="7">MFS transporter</fullName>
    </submittedName>
</protein>
<feature type="transmembrane region" description="Helical" evidence="6">
    <location>
        <begin position="519"/>
        <end position="544"/>
    </location>
</feature>
<feature type="transmembrane region" description="Helical" evidence="6">
    <location>
        <begin position="374"/>
        <end position="393"/>
    </location>
</feature>
<evidence type="ECO:0000313" key="7">
    <source>
        <dbReference type="EMBL" id="QDH14017.1"/>
    </source>
</evidence>
<evidence type="ECO:0000313" key="8">
    <source>
        <dbReference type="Proteomes" id="UP000318709"/>
    </source>
</evidence>
<dbReference type="GO" id="GO:0005886">
    <property type="term" value="C:plasma membrane"/>
    <property type="evidence" value="ECO:0007669"/>
    <property type="project" value="TreeGrafter"/>
</dbReference>
<evidence type="ECO:0000256" key="5">
    <source>
        <dbReference type="SAM" id="MobiDB-lite"/>
    </source>
</evidence>
<feature type="transmembrane region" description="Helical" evidence="6">
    <location>
        <begin position="88"/>
        <end position="109"/>
    </location>
</feature>
<dbReference type="KEGG" id="swf:E3E12_07305"/>
<dbReference type="SUPFAM" id="SSF103473">
    <property type="entry name" value="MFS general substrate transporter"/>
    <property type="match status" value="1"/>
</dbReference>
<dbReference type="GO" id="GO:0022857">
    <property type="term" value="F:transmembrane transporter activity"/>
    <property type="evidence" value="ECO:0007669"/>
    <property type="project" value="InterPro"/>
</dbReference>
<feature type="transmembrane region" description="Helical" evidence="6">
    <location>
        <begin position="116"/>
        <end position="134"/>
    </location>
</feature>
<feature type="transmembrane region" description="Helical" evidence="6">
    <location>
        <begin position="347"/>
        <end position="367"/>
    </location>
</feature>
<dbReference type="Gene3D" id="1.20.1250.20">
    <property type="entry name" value="MFS general substrate transporter like domains"/>
    <property type="match status" value="1"/>
</dbReference>
<comment type="subcellular location">
    <subcellularLocation>
        <location evidence="1">Membrane</location>
        <topology evidence="1">Multi-pass membrane protein</topology>
    </subcellularLocation>
</comment>
<keyword evidence="2 6" id="KW-0812">Transmembrane</keyword>
<feature type="compositionally biased region" description="Low complexity" evidence="5">
    <location>
        <begin position="563"/>
        <end position="576"/>
    </location>
</feature>
<dbReference type="Proteomes" id="UP000318709">
    <property type="component" value="Chromosome"/>
</dbReference>
<keyword evidence="4 6" id="KW-0472">Membrane</keyword>
<evidence type="ECO:0000256" key="3">
    <source>
        <dbReference type="ARBA" id="ARBA00022989"/>
    </source>
</evidence>
<dbReference type="RefSeq" id="WP_141443723.1">
    <property type="nucleotide sequence ID" value="NZ_CP038231.1"/>
</dbReference>
<keyword evidence="8" id="KW-1185">Reference proteome</keyword>